<evidence type="ECO:0000256" key="6">
    <source>
        <dbReference type="ARBA" id="ARBA00023134"/>
    </source>
</evidence>
<keyword evidence="4 11" id="KW-0677">Repeat</keyword>
<dbReference type="InterPro" id="IPR016484">
    <property type="entry name" value="GTPase_Der"/>
</dbReference>
<dbReference type="FunFam" id="3.30.300.20:FF:000004">
    <property type="entry name" value="GTPase Der"/>
    <property type="match status" value="1"/>
</dbReference>
<feature type="binding site" evidence="9">
    <location>
        <begin position="229"/>
        <end position="233"/>
    </location>
    <ligand>
        <name>GTP</name>
        <dbReference type="ChEBI" id="CHEBI:37565"/>
        <label>2</label>
    </ligand>
</feature>
<name>A0A2N6UL66_9FIRM</name>
<keyword evidence="6 9" id="KW-0342">GTP-binding</keyword>
<evidence type="ECO:0000313" key="14">
    <source>
        <dbReference type="Proteomes" id="UP000235658"/>
    </source>
</evidence>
<dbReference type="Proteomes" id="UP000235658">
    <property type="component" value="Unassembled WGS sequence"/>
</dbReference>
<protein>
    <recommendedName>
        <fullName evidence="2 9">GTPase Der</fullName>
    </recommendedName>
    <alternativeName>
        <fullName evidence="7 9">GTP-binding protein EngA</fullName>
    </alternativeName>
</protein>
<feature type="domain" description="EngA-type G" evidence="12">
    <location>
        <begin position="4"/>
        <end position="168"/>
    </location>
</feature>
<dbReference type="HAMAP" id="MF_00195">
    <property type="entry name" value="GTPase_Der"/>
    <property type="match status" value="1"/>
</dbReference>
<evidence type="ECO:0000256" key="3">
    <source>
        <dbReference type="ARBA" id="ARBA00022517"/>
    </source>
</evidence>
<comment type="subunit">
    <text evidence="9">Associates with the 50S ribosomal subunit.</text>
</comment>
<comment type="similarity">
    <text evidence="1 9 10 11">Belongs to the TRAFAC class TrmE-Era-EngA-EngB-Septin-like GTPase superfamily. EngA (Der) GTPase family.</text>
</comment>
<evidence type="ECO:0000256" key="2">
    <source>
        <dbReference type="ARBA" id="ARBA00020953"/>
    </source>
</evidence>
<dbReference type="InterPro" id="IPR031166">
    <property type="entry name" value="G_ENGA"/>
</dbReference>
<feature type="binding site" evidence="9">
    <location>
        <begin position="182"/>
        <end position="189"/>
    </location>
    <ligand>
        <name>GTP</name>
        <dbReference type="ChEBI" id="CHEBI:37565"/>
        <label>2</label>
    </ligand>
</feature>
<evidence type="ECO:0000256" key="1">
    <source>
        <dbReference type="ARBA" id="ARBA00008279"/>
    </source>
</evidence>
<dbReference type="Pfam" id="PF14714">
    <property type="entry name" value="KH_dom-like"/>
    <property type="match status" value="1"/>
</dbReference>
<dbReference type="GO" id="GO:0005525">
    <property type="term" value="F:GTP binding"/>
    <property type="evidence" value="ECO:0007669"/>
    <property type="project" value="UniProtKB-UniRule"/>
</dbReference>
<dbReference type="PROSITE" id="PS51712">
    <property type="entry name" value="G_ENGA"/>
    <property type="match status" value="2"/>
</dbReference>
<comment type="caution">
    <text evidence="13">The sequence shown here is derived from an EMBL/GenBank/DDBJ whole genome shotgun (WGS) entry which is preliminary data.</text>
</comment>
<dbReference type="SUPFAM" id="SSF52540">
    <property type="entry name" value="P-loop containing nucleoside triphosphate hydrolases"/>
    <property type="match status" value="2"/>
</dbReference>
<evidence type="ECO:0000256" key="5">
    <source>
        <dbReference type="ARBA" id="ARBA00022741"/>
    </source>
</evidence>
<dbReference type="NCBIfam" id="TIGR00231">
    <property type="entry name" value="small_GTP"/>
    <property type="match status" value="2"/>
</dbReference>
<proteinExistence type="inferred from homology"/>
<evidence type="ECO:0000256" key="10">
    <source>
        <dbReference type="PROSITE-ProRule" id="PRU01049"/>
    </source>
</evidence>
<gene>
    <name evidence="9" type="primary">der</name>
    <name evidence="13" type="ORF">CJ192_02150</name>
</gene>
<dbReference type="PIRSF" id="PIRSF006485">
    <property type="entry name" value="GTP-binding_EngA"/>
    <property type="match status" value="1"/>
</dbReference>
<feature type="binding site" evidence="9">
    <location>
        <begin position="57"/>
        <end position="61"/>
    </location>
    <ligand>
        <name>GTP</name>
        <dbReference type="ChEBI" id="CHEBI:37565"/>
        <label>1</label>
    </ligand>
</feature>
<dbReference type="PANTHER" id="PTHR43834">
    <property type="entry name" value="GTPASE DER"/>
    <property type="match status" value="1"/>
</dbReference>
<organism evidence="13 14">
    <name type="scientific">Anaerococcus hydrogenalis</name>
    <dbReference type="NCBI Taxonomy" id="33029"/>
    <lineage>
        <taxon>Bacteria</taxon>
        <taxon>Bacillati</taxon>
        <taxon>Bacillota</taxon>
        <taxon>Tissierellia</taxon>
        <taxon>Tissierellales</taxon>
        <taxon>Peptoniphilaceae</taxon>
        <taxon>Anaerococcus</taxon>
    </lineage>
</organism>
<dbReference type="FunFam" id="3.40.50.300:FF:000057">
    <property type="entry name" value="GTPase Der"/>
    <property type="match status" value="1"/>
</dbReference>
<evidence type="ECO:0000256" key="7">
    <source>
        <dbReference type="ARBA" id="ARBA00032345"/>
    </source>
</evidence>
<keyword evidence="5 9" id="KW-0547">Nucleotide-binding</keyword>
<evidence type="ECO:0000256" key="4">
    <source>
        <dbReference type="ARBA" id="ARBA00022737"/>
    </source>
</evidence>
<evidence type="ECO:0000256" key="9">
    <source>
        <dbReference type="HAMAP-Rule" id="MF_00195"/>
    </source>
</evidence>
<dbReference type="InterPro" id="IPR005225">
    <property type="entry name" value="Small_GTP-bd"/>
</dbReference>
<evidence type="ECO:0000313" key="13">
    <source>
        <dbReference type="EMBL" id="PMC82555.1"/>
    </source>
</evidence>
<dbReference type="CDD" id="cd01894">
    <property type="entry name" value="EngA1"/>
    <property type="match status" value="1"/>
</dbReference>
<dbReference type="GO" id="GO:0042254">
    <property type="term" value="P:ribosome biogenesis"/>
    <property type="evidence" value="ECO:0007669"/>
    <property type="project" value="UniProtKB-KW"/>
</dbReference>
<evidence type="ECO:0000259" key="12">
    <source>
        <dbReference type="PROSITE" id="PS51712"/>
    </source>
</evidence>
<dbReference type="GeneID" id="84577980"/>
<feature type="domain" description="EngA-type G" evidence="12">
    <location>
        <begin position="176"/>
        <end position="351"/>
    </location>
</feature>
<dbReference type="Gene3D" id="3.30.300.20">
    <property type="match status" value="1"/>
</dbReference>
<dbReference type="Gene3D" id="3.40.50.300">
    <property type="entry name" value="P-loop containing nucleotide triphosphate hydrolases"/>
    <property type="match status" value="2"/>
</dbReference>
<feature type="binding site" evidence="9">
    <location>
        <begin position="120"/>
        <end position="123"/>
    </location>
    <ligand>
        <name>GTP</name>
        <dbReference type="ChEBI" id="CHEBI:37565"/>
        <label>1</label>
    </ligand>
</feature>
<dbReference type="InterPro" id="IPR027417">
    <property type="entry name" value="P-loop_NTPase"/>
</dbReference>
<evidence type="ECO:0000256" key="11">
    <source>
        <dbReference type="RuleBase" id="RU004481"/>
    </source>
</evidence>
<evidence type="ECO:0000256" key="8">
    <source>
        <dbReference type="ARBA" id="ARBA00053470"/>
    </source>
</evidence>
<comment type="function">
    <text evidence="8 9 11">GTPase that plays an essential role in the late steps of ribosome biogenesis.</text>
</comment>
<dbReference type="RefSeq" id="WP_004816470.1">
    <property type="nucleotide sequence ID" value="NZ_PNHP01000001.1"/>
</dbReference>
<dbReference type="Pfam" id="PF01926">
    <property type="entry name" value="MMR_HSR1"/>
    <property type="match status" value="2"/>
</dbReference>
<dbReference type="FunFam" id="3.40.50.300:FF:000040">
    <property type="entry name" value="GTPase Der"/>
    <property type="match status" value="1"/>
</dbReference>
<dbReference type="InterPro" id="IPR006073">
    <property type="entry name" value="GTP-bd"/>
</dbReference>
<feature type="binding site" evidence="9">
    <location>
        <begin position="10"/>
        <end position="17"/>
    </location>
    <ligand>
        <name>GTP</name>
        <dbReference type="ChEBI" id="CHEBI:37565"/>
        <label>1</label>
    </ligand>
</feature>
<dbReference type="EMBL" id="PNHP01000001">
    <property type="protein sequence ID" value="PMC82555.1"/>
    <property type="molecule type" value="Genomic_DNA"/>
</dbReference>
<dbReference type="AlphaFoldDB" id="A0A2N6UL66"/>
<dbReference type="InterPro" id="IPR015946">
    <property type="entry name" value="KH_dom-like_a/b"/>
</dbReference>
<feature type="binding site" evidence="9">
    <location>
        <begin position="294"/>
        <end position="297"/>
    </location>
    <ligand>
        <name>GTP</name>
        <dbReference type="ChEBI" id="CHEBI:37565"/>
        <label>2</label>
    </ligand>
</feature>
<sequence>MKAPIVTLVGRTNVGKSTLFNKLVGKRKAITEDENGVTRDRVYDKVEWTGKEFILADTGGLDISNKEIMNQEIKSQVEKALLESDLILFVVDGREGINPHDFEISSELRKYNKKVIVVANKIDRETIPDHIYDFYQFGFDDLVTISAEGSKNLGDLLDKVVESIDFSKFDTDLDATRIAIIGKPNAGKSSLVNHLLNEERMIVTDIAGTTRDAIDTYWQYKDNNYVLIDTAGLRRKNKVSDNIEYYANQRTFDAVDSSEICLFLIDATVGVTEQDTKIAGYAHNKRKAIIIAVNKWDKVEKETNTMRNMEREIRNKLSFALYAPIIFISVLKGQRITDLLNLIEIVNSNYHTRIKTGVLNTILQDAIMMTAPPQDKGKRLKIYYISQVQTAPPKFLLHVNDKELMHFSYQRYLENQIRQNYSLQGVPFTFEIRERKEK</sequence>
<keyword evidence="3 9" id="KW-0690">Ribosome biogenesis</keyword>
<dbReference type="NCBIfam" id="TIGR03594">
    <property type="entry name" value="GTPase_EngA"/>
    <property type="match status" value="1"/>
</dbReference>
<reference evidence="13 14" key="1">
    <citation type="submission" date="2017-09" db="EMBL/GenBank/DDBJ databases">
        <title>Bacterial strain isolated from the female urinary microbiota.</title>
        <authorList>
            <person name="Thomas-White K."/>
            <person name="Kumar N."/>
            <person name="Forster S."/>
            <person name="Putonti C."/>
            <person name="Lawley T."/>
            <person name="Wolfe A.J."/>
        </authorList>
    </citation>
    <scope>NUCLEOTIDE SEQUENCE [LARGE SCALE GENOMIC DNA]</scope>
    <source>
        <strain evidence="13 14">UMB0204</strain>
    </source>
</reference>
<dbReference type="CDD" id="cd01895">
    <property type="entry name" value="EngA2"/>
    <property type="match status" value="1"/>
</dbReference>
<dbReference type="GO" id="GO:0043022">
    <property type="term" value="F:ribosome binding"/>
    <property type="evidence" value="ECO:0007669"/>
    <property type="project" value="TreeGrafter"/>
</dbReference>
<dbReference type="PANTHER" id="PTHR43834:SF6">
    <property type="entry name" value="GTPASE DER"/>
    <property type="match status" value="1"/>
</dbReference>
<dbReference type="InterPro" id="IPR032859">
    <property type="entry name" value="KH_dom-like"/>
</dbReference>
<accession>A0A2N6UL66</accession>